<evidence type="ECO:0000259" key="8">
    <source>
        <dbReference type="Pfam" id="PF00171"/>
    </source>
</evidence>
<dbReference type="GO" id="GO:0004350">
    <property type="term" value="F:glutamate-5-semialdehyde dehydrogenase activity"/>
    <property type="evidence" value="ECO:0007669"/>
    <property type="project" value="UniProtKB-UniRule"/>
</dbReference>
<reference evidence="9" key="1">
    <citation type="submission" date="2020-08" db="EMBL/GenBank/DDBJ databases">
        <title>Genome public.</title>
        <authorList>
            <person name="Liu C."/>
            <person name="Sun Q."/>
        </authorList>
    </citation>
    <scope>NUCLEOTIDE SEQUENCE</scope>
    <source>
        <strain evidence="9">NSJ-15</strain>
    </source>
</reference>
<dbReference type="EC" id="1.2.1.41" evidence="7"/>
<dbReference type="FunFam" id="3.40.309.10:FF:000006">
    <property type="entry name" value="Gamma-glutamyl phosphate reductase"/>
    <property type="match status" value="1"/>
</dbReference>
<comment type="subcellular location">
    <subcellularLocation>
        <location evidence="7">Cytoplasm</location>
    </subcellularLocation>
</comment>
<keyword evidence="5 7" id="KW-0560">Oxidoreductase</keyword>
<dbReference type="PIRSF" id="PIRSF000151">
    <property type="entry name" value="GPR"/>
    <property type="match status" value="1"/>
</dbReference>
<dbReference type="UniPathway" id="UPA00098">
    <property type="reaction ID" value="UER00360"/>
</dbReference>
<dbReference type="RefSeq" id="WP_154824693.1">
    <property type="nucleotide sequence ID" value="NZ_JACRTL010000001.1"/>
</dbReference>
<evidence type="ECO:0000256" key="2">
    <source>
        <dbReference type="ARBA" id="ARBA00022605"/>
    </source>
</evidence>
<dbReference type="EMBL" id="JACRTL010000001">
    <property type="protein sequence ID" value="MBC8609735.1"/>
    <property type="molecule type" value="Genomic_DNA"/>
</dbReference>
<dbReference type="NCBIfam" id="TIGR00407">
    <property type="entry name" value="proA"/>
    <property type="match status" value="1"/>
</dbReference>
<evidence type="ECO:0000256" key="6">
    <source>
        <dbReference type="ARBA" id="ARBA00049024"/>
    </source>
</evidence>
<proteinExistence type="inferred from homology"/>
<evidence type="ECO:0000313" key="10">
    <source>
        <dbReference type="Proteomes" id="UP000632659"/>
    </source>
</evidence>
<dbReference type="HAMAP" id="MF_00412">
    <property type="entry name" value="ProA"/>
    <property type="match status" value="1"/>
</dbReference>
<dbReference type="Proteomes" id="UP000632659">
    <property type="component" value="Unassembled WGS sequence"/>
</dbReference>
<keyword evidence="10" id="KW-1185">Reference proteome</keyword>
<dbReference type="InterPro" id="IPR012134">
    <property type="entry name" value="Glu-5-SA_DH"/>
</dbReference>
<comment type="similarity">
    <text evidence="7">Belongs to the gamma-glutamyl phosphate reductase family.</text>
</comment>
<dbReference type="InterPro" id="IPR016162">
    <property type="entry name" value="Ald_DH_N"/>
</dbReference>
<dbReference type="PANTHER" id="PTHR11063">
    <property type="entry name" value="GLUTAMATE SEMIALDEHYDE DEHYDROGENASE"/>
    <property type="match status" value="1"/>
</dbReference>
<evidence type="ECO:0000256" key="7">
    <source>
        <dbReference type="HAMAP-Rule" id="MF_00412"/>
    </source>
</evidence>
<dbReference type="PROSITE" id="PS01223">
    <property type="entry name" value="PROA"/>
    <property type="match status" value="1"/>
</dbReference>
<dbReference type="GO" id="GO:0055129">
    <property type="term" value="P:L-proline biosynthetic process"/>
    <property type="evidence" value="ECO:0007669"/>
    <property type="project" value="UniProtKB-UniRule"/>
</dbReference>
<dbReference type="PANTHER" id="PTHR11063:SF8">
    <property type="entry name" value="DELTA-1-PYRROLINE-5-CARBOXYLATE SYNTHASE"/>
    <property type="match status" value="1"/>
</dbReference>
<feature type="domain" description="Aldehyde dehydrogenase" evidence="8">
    <location>
        <begin position="79"/>
        <end position="283"/>
    </location>
</feature>
<dbReference type="NCBIfam" id="NF001221">
    <property type="entry name" value="PRK00197.1"/>
    <property type="match status" value="1"/>
</dbReference>
<dbReference type="Gene3D" id="3.40.309.10">
    <property type="entry name" value="Aldehyde Dehydrogenase, Chain A, domain 2"/>
    <property type="match status" value="1"/>
</dbReference>
<dbReference type="InterPro" id="IPR016161">
    <property type="entry name" value="Ald_DH/histidinol_DH"/>
</dbReference>
<dbReference type="GO" id="GO:0005737">
    <property type="term" value="C:cytoplasm"/>
    <property type="evidence" value="ECO:0007669"/>
    <property type="project" value="UniProtKB-SubCell"/>
</dbReference>
<evidence type="ECO:0000313" key="9">
    <source>
        <dbReference type="EMBL" id="MBC8609735.1"/>
    </source>
</evidence>
<gene>
    <name evidence="7" type="primary">proA</name>
    <name evidence="9" type="ORF">H8702_01190</name>
</gene>
<comment type="caution">
    <text evidence="9">The sequence shown here is derived from an EMBL/GenBank/DDBJ whole genome shotgun (WGS) entry which is preliminary data.</text>
</comment>
<name>A0A8J6P5X0_9FIRM</name>
<comment type="catalytic activity">
    <reaction evidence="6 7">
        <text>L-glutamate 5-semialdehyde + phosphate + NADP(+) = L-glutamyl 5-phosphate + NADPH + H(+)</text>
        <dbReference type="Rhea" id="RHEA:19541"/>
        <dbReference type="ChEBI" id="CHEBI:15378"/>
        <dbReference type="ChEBI" id="CHEBI:43474"/>
        <dbReference type="ChEBI" id="CHEBI:57783"/>
        <dbReference type="ChEBI" id="CHEBI:58066"/>
        <dbReference type="ChEBI" id="CHEBI:58274"/>
        <dbReference type="ChEBI" id="CHEBI:58349"/>
        <dbReference type="EC" id="1.2.1.41"/>
    </reaction>
</comment>
<sequence length="417" mass="44896">MASELIYELGHRAKCASASLAVVGTAQKNRALLLIAEELEARSGAVLAENEKDVQAAAEHGISQVMIDRLRLSEARIRDIAQAVRHVVDLEDPVGVVDHGRTLPNGLNILCKRVPMGVVGMIYESRPNVTVDAAALCLKSSNAVILRGGKEAIHTNIILVELMRSALAKAGLDPDCICLLTELSREETVKMMKMNEYLDVLIPRGGAGLIQTVVQNATVPVIETGVGNCHVYVDASADLEMAVRIADNAKTSRPSVCNACESLLVHKDIAAAFLPKAAAAFAAHDVVIYGCDRTREILGGKVLKATPAEYAKEFLDYKVSVRVVDDLEQAIEHIAQYTTHHSECIVTNSYQNAQEFTARVDAAAVYVNASTRYTDGGEFGLGAEIGISTQKLHARGPMGLRELTTVKYIVTGNGQIR</sequence>
<dbReference type="SUPFAM" id="SSF53720">
    <property type="entry name" value="ALDH-like"/>
    <property type="match status" value="1"/>
</dbReference>
<keyword evidence="2 7" id="KW-0028">Amino-acid biosynthesis</keyword>
<dbReference type="GO" id="GO:0050661">
    <property type="term" value="F:NADP binding"/>
    <property type="evidence" value="ECO:0007669"/>
    <property type="project" value="InterPro"/>
</dbReference>
<dbReference type="InterPro" id="IPR016163">
    <property type="entry name" value="Ald_DH_C"/>
</dbReference>
<dbReference type="AlphaFoldDB" id="A0A8J6P5X0"/>
<dbReference type="InterPro" id="IPR020593">
    <property type="entry name" value="G-glutamylP_reductase_CS"/>
</dbReference>
<comment type="pathway">
    <text evidence="1 7">Amino-acid biosynthesis; L-proline biosynthesis; L-glutamate 5-semialdehyde from L-glutamate: step 2/2.</text>
</comment>
<keyword evidence="7" id="KW-0963">Cytoplasm</keyword>
<keyword evidence="4 7" id="KW-0521">NADP</keyword>
<dbReference type="CDD" id="cd07079">
    <property type="entry name" value="ALDH_F18-19_ProA-GPR"/>
    <property type="match status" value="1"/>
</dbReference>
<keyword evidence="3 7" id="KW-0641">Proline biosynthesis</keyword>
<comment type="function">
    <text evidence="7">Catalyzes the NADPH-dependent reduction of L-glutamate 5-phosphate into L-glutamate 5-semialdehyde and phosphate. The product spontaneously undergoes cyclization to form 1-pyrroline-5-carboxylate.</text>
</comment>
<dbReference type="InterPro" id="IPR015590">
    <property type="entry name" value="Aldehyde_DH_dom"/>
</dbReference>
<accession>A0A8J6P5X0</accession>
<evidence type="ECO:0000256" key="1">
    <source>
        <dbReference type="ARBA" id="ARBA00004985"/>
    </source>
</evidence>
<protein>
    <recommendedName>
        <fullName evidence="7">Gamma-glutamyl phosphate reductase</fullName>
        <shortName evidence="7">GPR</shortName>
        <ecNumber evidence="7">1.2.1.41</ecNumber>
    </recommendedName>
    <alternativeName>
        <fullName evidence="7">Glutamate-5-semialdehyde dehydrogenase</fullName>
    </alternativeName>
    <alternativeName>
        <fullName evidence="7">Glutamyl-gamma-semialdehyde dehydrogenase</fullName>
        <shortName evidence="7">GSA dehydrogenase</shortName>
    </alternativeName>
</protein>
<evidence type="ECO:0000256" key="3">
    <source>
        <dbReference type="ARBA" id="ARBA00022650"/>
    </source>
</evidence>
<dbReference type="InterPro" id="IPR000965">
    <property type="entry name" value="GPR_dom"/>
</dbReference>
<dbReference type="Pfam" id="PF00171">
    <property type="entry name" value="Aldedh"/>
    <property type="match status" value="1"/>
</dbReference>
<dbReference type="Gene3D" id="3.40.605.10">
    <property type="entry name" value="Aldehyde Dehydrogenase, Chain A, domain 1"/>
    <property type="match status" value="1"/>
</dbReference>
<evidence type="ECO:0000256" key="4">
    <source>
        <dbReference type="ARBA" id="ARBA00022857"/>
    </source>
</evidence>
<evidence type="ECO:0000256" key="5">
    <source>
        <dbReference type="ARBA" id="ARBA00023002"/>
    </source>
</evidence>
<organism evidence="9 10">
    <name type="scientific">Massiliimalia timonensis</name>
    <dbReference type="NCBI Taxonomy" id="1987501"/>
    <lineage>
        <taxon>Bacteria</taxon>
        <taxon>Bacillati</taxon>
        <taxon>Bacillota</taxon>
        <taxon>Clostridia</taxon>
        <taxon>Eubacteriales</taxon>
        <taxon>Oscillospiraceae</taxon>
        <taxon>Massiliimalia</taxon>
    </lineage>
</organism>